<reference evidence="10" key="1">
    <citation type="submission" date="2020-12" db="EMBL/GenBank/DDBJ databases">
        <title>Metabolic potential, ecology and presence of endohyphal bacteria is reflected in genomic diversity of Mucoromycotina.</title>
        <authorList>
            <person name="Muszewska A."/>
            <person name="Okrasinska A."/>
            <person name="Steczkiewicz K."/>
            <person name="Drgas O."/>
            <person name="Orlowska M."/>
            <person name="Perlinska-Lenart U."/>
            <person name="Aleksandrzak-Piekarczyk T."/>
            <person name="Szatraj K."/>
            <person name="Zielenkiewicz U."/>
            <person name="Pilsyk S."/>
            <person name="Malc E."/>
            <person name="Mieczkowski P."/>
            <person name="Kruszewska J.S."/>
            <person name="Biernat P."/>
            <person name="Pawlowska J."/>
        </authorList>
    </citation>
    <scope>NUCLEOTIDE SEQUENCE</scope>
    <source>
        <strain evidence="10">WA0000067209</strain>
    </source>
</reference>
<dbReference type="EMBL" id="JAEPQZ010000014">
    <property type="protein sequence ID" value="KAG2173599.1"/>
    <property type="molecule type" value="Genomic_DNA"/>
</dbReference>
<keyword evidence="4" id="KW-0677">Repeat</keyword>
<dbReference type="PROSITE" id="PS51263">
    <property type="entry name" value="ADF_H"/>
    <property type="match status" value="2"/>
</dbReference>
<dbReference type="PANTHER" id="PTHR13759:SF1">
    <property type="entry name" value="TWINFILIN"/>
    <property type="match status" value="1"/>
</dbReference>
<keyword evidence="3" id="KW-0963">Cytoplasm</keyword>
<dbReference type="Gene3D" id="3.40.20.10">
    <property type="entry name" value="Severin"/>
    <property type="match status" value="2"/>
</dbReference>
<feature type="non-terminal residue" evidence="10">
    <location>
        <position position="1"/>
    </location>
</feature>
<dbReference type="CDD" id="cd11284">
    <property type="entry name" value="ADF_Twf-C_like"/>
    <property type="match status" value="1"/>
</dbReference>
<evidence type="ECO:0000313" key="11">
    <source>
        <dbReference type="Proteomes" id="UP000654370"/>
    </source>
</evidence>
<dbReference type="InterPro" id="IPR002108">
    <property type="entry name" value="ADF-H"/>
</dbReference>
<keyword evidence="11" id="KW-1185">Reference proteome</keyword>
<dbReference type="AlphaFoldDB" id="A0A8H7PHA4"/>
<feature type="compositionally biased region" description="Polar residues" evidence="8">
    <location>
        <begin position="289"/>
        <end position="299"/>
    </location>
</feature>
<evidence type="ECO:0000256" key="5">
    <source>
        <dbReference type="ARBA" id="ARBA00023203"/>
    </source>
</evidence>
<comment type="subunit">
    <text evidence="7">Interacts with G-actin; ADP-actin form.</text>
</comment>
<keyword evidence="6" id="KW-0206">Cytoskeleton</keyword>
<feature type="domain" description="ADF-H" evidence="9">
    <location>
        <begin position="155"/>
        <end position="289"/>
    </location>
</feature>
<comment type="caution">
    <text evidence="10">The sequence shown here is derived from an EMBL/GenBank/DDBJ whole genome shotgun (WGS) entry which is preliminary data.</text>
</comment>
<feature type="compositionally biased region" description="Polar residues" evidence="8">
    <location>
        <begin position="138"/>
        <end position="150"/>
    </location>
</feature>
<evidence type="ECO:0000313" key="10">
    <source>
        <dbReference type="EMBL" id="KAG2173599.1"/>
    </source>
</evidence>
<keyword evidence="5" id="KW-0009">Actin-binding</keyword>
<dbReference type="InterPro" id="IPR029006">
    <property type="entry name" value="ADF-H/Gelsolin-like_dom_sf"/>
</dbReference>
<evidence type="ECO:0000256" key="7">
    <source>
        <dbReference type="ARBA" id="ARBA00038532"/>
    </source>
</evidence>
<dbReference type="GO" id="GO:0005884">
    <property type="term" value="C:actin filament"/>
    <property type="evidence" value="ECO:0007669"/>
    <property type="project" value="TreeGrafter"/>
</dbReference>
<evidence type="ECO:0000256" key="4">
    <source>
        <dbReference type="ARBA" id="ARBA00022737"/>
    </source>
</evidence>
<dbReference type="SMART" id="SM00102">
    <property type="entry name" value="ADF"/>
    <property type="match status" value="2"/>
</dbReference>
<dbReference type="Proteomes" id="UP000654370">
    <property type="component" value="Unassembled WGS sequence"/>
</dbReference>
<feature type="region of interest" description="Disordered" evidence="8">
    <location>
        <begin position="135"/>
        <end position="156"/>
    </location>
</feature>
<dbReference type="Pfam" id="PF00241">
    <property type="entry name" value="Cofilin_ADF"/>
    <property type="match status" value="2"/>
</dbReference>
<dbReference type="GO" id="GO:0005737">
    <property type="term" value="C:cytoplasm"/>
    <property type="evidence" value="ECO:0007669"/>
    <property type="project" value="TreeGrafter"/>
</dbReference>
<dbReference type="GO" id="GO:0030042">
    <property type="term" value="P:actin filament depolymerization"/>
    <property type="evidence" value="ECO:0007669"/>
    <property type="project" value="TreeGrafter"/>
</dbReference>
<protein>
    <recommendedName>
        <fullName evidence="9">ADF-H domain-containing protein</fullName>
    </recommendedName>
</protein>
<name>A0A8H7PHA4_MORIS</name>
<organism evidence="10 11">
    <name type="scientific">Mortierella isabellina</name>
    <name type="common">Filamentous fungus</name>
    <name type="synonym">Umbelopsis isabellina</name>
    <dbReference type="NCBI Taxonomy" id="91625"/>
    <lineage>
        <taxon>Eukaryota</taxon>
        <taxon>Fungi</taxon>
        <taxon>Fungi incertae sedis</taxon>
        <taxon>Mucoromycota</taxon>
        <taxon>Mucoromycotina</taxon>
        <taxon>Umbelopsidomycetes</taxon>
        <taxon>Umbelopsidales</taxon>
        <taxon>Umbelopsidaceae</taxon>
        <taxon>Umbelopsis</taxon>
    </lineage>
</organism>
<evidence type="ECO:0000256" key="2">
    <source>
        <dbReference type="ARBA" id="ARBA00009557"/>
    </source>
</evidence>
<dbReference type="PANTHER" id="PTHR13759">
    <property type="entry name" value="TWINFILIN"/>
    <property type="match status" value="1"/>
</dbReference>
<evidence type="ECO:0000256" key="3">
    <source>
        <dbReference type="ARBA" id="ARBA00022490"/>
    </source>
</evidence>
<dbReference type="FunFam" id="3.40.20.10:FF:000007">
    <property type="entry name" value="Twinfilin-1 isoform 1"/>
    <property type="match status" value="1"/>
</dbReference>
<proteinExistence type="inferred from homology"/>
<comment type="subcellular location">
    <subcellularLocation>
        <location evidence="1">Cytoplasm</location>
        <location evidence="1">Cytoskeleton</location>
    </subcellularLocation>
</comment>
<gene>
    <name evidence="10" type="ORF">INT43_005017</name>
</gene>
<dbReference type="GO" id="GO:0003785">
    <property type="term" value="F:actin monomer binding"/>
    <property type="evidence" value="ECO:0007669"/>
    <property type="project" value="TreeGrafter"/>
</dbReference>
<dbReference type="InterPro" id="IPR028458">
    <property type="entry name" value="Twinfilin"/>
</dbReference>
<dbReference type="CDD" id="cd11285">
    <property type="entry name" value="ADF_Twf-N_like"/>
    <property type="match status" value="1"/>
</dbReference>
<dbReference type="SUPFAM" id="SSF55753">
    <property type="entry name" value="Actin depolymerizing proteins"/>
    <property type="match status" value="2"/>
</dbReference>
<comment type="similarity">
    <text evidence="2">Belongs to the actin-binding proteins ADF family. Twinfilin subfamily.</text>
</comment>
<dbReference type="GO" id="GO:0051015">
    <property type="term" value="F:actin filament binding"/>
    <property type="evidence" value="ECO:0007669"/>
    <property type="project" value="TreeGrafter"/>
</dbReference>
<evidence type="ECO:0000256" key="6">
    <source>
        <dbReference type="ARBA" id="ARBA00023212"/>
    </source>
</evidence>
<evidence type="ECO:0000259" key="9">
    <source>
        <dbReference type="PROSITE" id="PS51263"/>
    </source>
</evidence>
<sequence length="328" mass="36287">SDELAKAYADAVASGETRVLRISIEKDFEQVQKYLDESQPSFILVRLDTKTSAGEYEWLFIAFVPDNAKVRDKMLYASSRASLTKELGDYRFVDSMWGTDPEEFTLKGYKKHKSHQSAEAPLTQRERELAEIKLAESKQASSHTGTTVRNTYAGGVSMPLSSEAETALKELSQSDRPHNYVSLRLDSHESIELDKTETITADELAKTVPADSPRFTFYAYAGHGSDEAAFVFIYTCPSSSKLREKMLYSSSRNGVVATAEKEADIKVAKKLETSDVGDLTEAYLKEELGSQQSVPSNGSIVGERIQMLGQKPGGFKRPTAPGRRRPAA</sequence>
<evidence type="ECO:0000256" key="1">
    <source>
        <dbReference type="ARBA" id="ARBA00004245"/>
    </source>
</evidence>
<feature type="domain" description="ADF-H" evidence="9">
    <location>
        <begin position="1"/>
        <end position="114"/>
    </location>
</feature>
<dbReference type="GO" id="GO:0051016">
    <property type="term" value="P:barbed-end actin filament capping"/>
    <property type="evidence" value="ECO:0007669"/>
    <property type="project" value="TreeGrafter"/>
</dbReference>
<feature type="region of interest" description="Disordered" evidence="8">
    <location>
        <begin position="289"/>
        <end position="328"/>
    </location>
</feature>
<accession>A0A8H7PHA4</accession>
<evidence type="ECO:0000256" key="8">
    <source>
        <dbReference type="SAM" id="MobiDB-lite"/>
    </source>
</evidence>
<dbReference type="OrthoDB" id="10006997at2759"/>